<feature type="domain" description="AB hydrolase-1" evidence="1">
    <location>
        <begin position="13"/>
        <end position="109"/>
    </location>
</feature>
<dbReference type="SUPFAM" id="SSF53474">
    <property type="entry name" value="alpha/beta-Hydrolases"/>
    <property type="match status" value="1"/>
</dbReference>
<organism evidence="3 5">
    <name type="scientific">Ardenticatena maritima</name>
    <dbReference type="NCBI Taxonomy" id="872965"/>
    <lineage>
        <taxon>Bacteria</taxon>
        <taxon>Bacillati</taxon>
        <taxon>Chloroflexota</taxon>
        <taxon>Ardenticatenia</taxon>
        <taxon>Ardenticatenales</taxon>
        <taxon>Ardenticatenaceae</taxon>
        <taxon>Ardenticatena</taxon>
    </lineage>
</organism>
<dbReference type="Pfam" id="PF00561">
    <property type="entry name" value="Abhydrolase_1"/>
    <property type="match status" value="1"/>
</dbReference>
<feature type="domain" description="Peptidase S33 tripeptidyl aminopeptidase-like C-terminal" evidence="2">
    <location>
        <begin position="182"/>
        <end position="244"/>
    </location>
</feature>
<dbReference type="AlphaFoldDB" id="A0A0M9UCJ8"/>
<dbReference type="OrthoDB" id="9805423at2"/>
<reference evidence="4 6" key="2">
    <citation type="submission" date="2015-07" db="EMBL/GenBank/DDBJ databases">
        <title>Whole genome sequence of Ardenticatena maritima DSM 23922.</title>
        <authorList>
            <person name="Hemp J."/>
            <person name="Ward L.M."/>
            <person name="Pace L.A."/>
            <person name="Fischer W.W."/>
        </authorList>
    </citation>
    <scope>NUCLEOTIDE SEQUENCE [LARGE SCALE GENOMIC DNA]</scope>
    <source>
        <strain evidence="4 6">110S</strain>
    </source>
</reference>
<dbReference type="PANTHER" id="PTHR43798:SF33">
    <property type="entry name" value="HYDROLASE, PUTATIVE (AFU_ORTHOLOGUE AFUA_2G14860)-RELATED"/>
    <property type="match status" value="1"/>
</dbReference>
<reference evidence="3 5" key="1">
    <citation type="journal article" date="2015" name="Genome Announc.">
        <title>Draft Genome Sequence of a Heterotrophic Facultative Anaerobic Thermophilic Bacterium, Ardenticatena maritima Strain 110ST.</title>
        <authorList>
            <person name="Kawaichi S."/>
            <person name="Yoshida T."/>
            <person name="Sako Y."/>
            <person name="Nakamura R."/>
        </authorList>
    </citation>
    <scope>NUCLEOTIDE SEQUENCE [LARGE SCALE GENOMIC DNA]</scope>
    <source>
        <strain evidence="3 5">110S</strain>
    </source>
</reference>
<keyword evidence="5" id="KW-1185">Reference proteome</keyword>
<dbReference type="Proteomes" id="UP000037784">
    <property type="component" value="Unassembled WGS sequence"/>
</dbReference>
<dbReference type="GO" id="GO:0016020">
    <property type="term" value="C:membrane"/>
    <property type="evidence" value="ECO:0007669"/>
    <property type="project" value="TreeGrafter"/>
</dbReference>
<evidence type="ECO:0000259" key="1">
    <source>
        <dbReference type="Pfam" id="PF00561"/>
    </source>
</evidence>
<dbReference type="RefSeq" id="WP_054492810.1">
    <property type="nucleotide sequence ID" value="NZ_BBZA01000091.1"/>
</dbReference>
<dbReference type="PRINTS" id="PR00111">
    <property type="entry name" value="ABHYDROLASE"/>
</dbReference>
<dbReference type="EMBL" id="LGKN01000006">
    <property type="protein sequence ID" value="KPL87149.1"/>
    <property type="molecule type" value="Genomic_DNA"/>
</dbReference>
<gene>
    <name evidence="3" type="ORF">ARMA_1353</name>
    <name evidence="4" type="ORF">SE16_11450</name>
</gene>
<accession>A0A0M9UCJ8</accession>
<dbReference type="FunCoup" id="A0A0M9UCJ8">
    <property type="interactions" value="44"/>
</dbReference>
<protein>
    <submittedName>
        <fullName evidence="3">Uncharacterized protein</fullName>
    </submittedName>
</protein>
<proteinExistence type="predicted"/>
<dbReference type="Gene3D" id="3.40.50.1820">
    <property type="entry name" value="alpha/beta hydrolase"/>
    <property type="match status" value="1"/>
</dbReference>
<evidence type="ECO:0000259" key="2">
    <source>
        <dbReference type="Pfam" id="PF08386"/>
    </source>
</evidence>
<dbReference type="InParanoid" id="A0A0M9UCJ8"/>
<name>A0A0M9UCJ8_9CHLR</name>
<evidence type="ECO:0000313" key="5">
    <source>
        <dbReference type="Proteomes" id="UP000037784"/>
    </source>
</evidence>
<dbReference type="InterPro" id="IPR000073">
    <property type="entry name" value="AB_hydrolase_1"/>
</dbReference>
<evidence type="ECO:0000313" key="4">
    <source>
        <dbReference type="EMBL" id="KPL87149.1"/>
    </source>
</evidence>
<evidence type="ECO:0000313" key="3">
    <source>
        <dbReference type="EMBL" id="GAP62930.1"/>
    </source>
</evidence>
<dbReference type="EMBL" id="BBZA01000091">
    <property type="protein sequence ID" value="GAP62930.1"/>
    <property type="molecule type" value="Genomic_DNA"/>
</dbReference>
<comment type="caution">
    <text evidence="3">The sequence shown here is derived from an EMBL/GenBank/DDBJ whole genome shotgun (WGS) entry which is preliminary data.</text>
</comment>
<dbReference type="InterPro" id="IPR029058">
    <property type="entry name" value="AB_hydrolase_fold"/>
</dbReference>
<reference evidence="5" key="3">
    <citation type="submission" date="2015-08" db="EMBL/GenBank/DDBJ databases">
        <title>Draft Genome Sequence of a Heterotrophic Facultative Anaerobic Bacterium Ardenticatena maritima Strain 110S.</title>
        <authorList>
            <person name="Kawaichi S."/>
            <person name="Yoshida T."/>
            <person name="Sako Y."/>
            <person name="Nakamura R."/>
        </authorList>
    </citation>
    <scope>NUCLEOTIDE SEQUENCE [LARGE SCALE GENOMIC DNA]</scope>
    <source>
        <strain evidence="5">110S</strain>
    </source>
</reference>
<dbReference type="Pfam" id="PF08386">
    <property type="entry name" value="Abhydrolase_4"/>
    <property type="match status" value="1"/>
</dbReference>
<evidence type="ECO:0000313" key="6">
    <source>
        <dbReference type="Proteomes" id="UP000050502"/>
    </source>
</evidence>
<sequence>MTTLYFIEEGEGPALLLLHSGGMSSEEWRRHIPAFAKHFRVIAPDLPGHGRSPLPENEPLSIGAMARAVRTLLDDLDIAEAHVLGSSMGGAVALRLILDAPERVSRLILYRVHYTKDPALYRHTLDIANPERWRQVGLDKWLSQIHTPQGGPDAWRQVIQRVADLFNPETTDHRHTLDDLRRITAPTLIIVGDRDPLVPLDAALAMYRTIPTAALWVLPNATHVTAANTWRRDCFDLEVVRFLKHHYPAEVSA</sequence>
<dbReference type="InterPro" id="IPR013595">
    <property type="entry name" value="Pept_S33_TAP-like_C"/>
</dbReference>
<dbReference type="STRING" id="872965.SE16_11450"/>
<dbReference type="PANTHER" id="PTHR43798">
    <property type="entry name" value="MONOACYLGLYCEROL LIPASE"/>
    <property type="match status" value="1"/>
</dbReference>
<dbReference type="Proteomes" id="UP000050502">
    <property type="component" value="Unassembled WGS sequence"/>
</dbReference>
<dbReference type="InterPro" id="IPR050266">
    <property type="entry name" value="AB_hydrolase_sf"/>
</dbReference>